<evidence type="ECO:0000313" key="1">
    <source>
        <dbReference type="EMBL" id="KAJ9115359.1"/>
    </source>
</evidence>
<sequence length="119" mass="12143">MCQRERQSNTAVLPIASNVNNTGYYPPSNGYNNGYTANNDTAQTGYNAPSGGADGGAAASYYNNDAPQMSEAYTKPPQQAYYPSGQGEYAPPSGAPPTGGYGGGGYAPPSGAPPTGYSR</sequence>
<gene>
    <name evidence="1" type="ORF">QFC24_006974</name>
</gene>
<proteinExistence type="predicted"/>
<comment type="caution">
    <text evidence="1">The sequence shown here is derived from an EMBL/GenBank/DDBJ whole genome shotgun (WGS) entry which is preliminary data.</text>
</comment>
<reference evidence="1" key="1">
    <citation type="submission" date="2023-04" db="EMBL/GenBank/DDBJ databases">
        <title>Draft Genome sequencing of Naganishia species isolated from polar environments using Oxford Nanopore Technology.</title>
        <authorList>
            <person name="Leo P."/>
            <person name="Venkateswaran K."/>
        </authorList>
    </citation>
    <scope>NUCLEOTIDE SEQUENCE</scope>
    <source>
        <strain evidence="1">DBVPG 5303</strain>
    </source>
</reference>
<evidence type="ECO:0000313" key="2">
    <source>
        <dbReference type="Proteomes" id="UP001234202"/>
    </source>
</evidence>
<dbReference type="EMBL" id="JASBWV010000044">
    <property type="protein sequence ID" value="KAJ9115359.1"/>
    <property type="molecule type" value="Genomic_DNA"/>
</dbReference>
<dbReference type="Proteomes" id="UP001234202">
    <property type="component" value="Unassembled WGS sequence"/>
</dbReference>
<protein>
    <submittedName>
        <fullName evidence="1">Uncharacterized protein</fullName>
    </submittedName>
</protein>
<organism evidence="1 2">
    <name type="scientific">Naganishia onofrii</name>
    <dbReference type="NCBI Taxonomy" id="1851511"/>
    <lineage>
        <taxon>Eukaryota</taxon>
        <taxon>Fungi</taxon>
        <taxon>Dikarya</taxon>
        <taxon>Basidiomycota</taxon>
        <taxon>Agaricomycotina</taxon>
        <taxon>Tremellomycetes</taxon>
        <taxon>Filobasidiales</taxon>
        <taxon>Filobasidiaceae</taxon>
        <taxon>Naganishia</taxon>
    </lineage>
</organism>
<accession>A0ACC2WUA2</accession>
<name>A0ACC2WUA2_9TREE</name>
<keyword evidence="2" id="KW-1185">Reference proteome</keyword>